<evidence type="ECO:0000313" key="9">
    <source>
        <dbReference type="Proteomes" id="UP001499988"/>
    </source>
</evidence>
<reference evidence="9" key="1">
    <citation type="journal article" date="2019" name="Int. J. Syst. Evol. Microbiol.">
        <title>The Global Catalogue of Microorganisms (GCM) 10K type strain sequencing project: providing services to taxonomists for standard genome sequencing and annotation.</title>
        <authorList>
            <consortium name="The Broad Institute Genomics Platform"/>
            <consortium name="The Broad Institute Genome Sequencing Center for Infectious Disease"/>
            <person name="Wu L."/>
            <person name="Ma J."/>
        </authorList>
    </citation>
    <scope>NUCLEOTIDE SEQUENCE [LARGE SCALE GENOMIC DNA]</scope>
    <source>
        <strain evidence="9">JCM 18401</strain>
    </source>
</reference>
<dbReference type="PANTHER" id="PTHR43583:SF2">
    <property type="entry name" value="THIAZOLE BIOSYNTHESIS PROTEIN"/>
    <property type="match status" value="1"/>
</dbReference>
<dbReference type="NCBIfam" id="TIGR03955">
    <property type="entry name" value="rSAM_HydG"/>
    <property type="match status" value="1"/>
</dbReference>
<dbReference type="SFLD" id="SFLDF00319">
    <property type="entry name" value="Fe_hydrogenase_maturase_(HydG"/>
    <property type="match status" value="1"/>
</dbReference>
<keyword evidence="9" id="KW-1185">Reference proteome</keyword>
<dbReference type="SFLD" id="SFLDS00029">
    <property type="entry name" value="Radical_SAM"/>
    <property type="match status" value="1"/>
</dbReference>
<dbReference type="CDD" id="cd01335">
    <property type="entry name" value="Radical_SAM"/>
    <property type="match status" value="1"/>
</dbReference>
<protein>
    <submittedName>
        <fullName evidence="8">[FeFe] hydrogenase H-cluster radical SAM maturase HydG</fullName>
    </submittedName>
</protein>
<evidence type="ECO:0000256" key="4">
    <source>
        <dbReference type="ARBA" id="ARBA00022723"/>
    </source>
</evidence>
<dbReference type="SFLD" id="SFLDG01060">
    <property type="entry name" value="BATS_domain_containing"/>
    <property type="match status" value="1"/>
</dbReference>
<dbReference type="Pfam" id="PF06968">
    <property type="entry name" value="BATS"/>
    <property type="match status" value="1"/>
</dbReference>
<dbReference type="InterPro" id="IPR010722">
    <property type="entry name" value="BATS_dom"/>
</dbReference>
<keyword evidence="4" id="KW-0479">Metal-binding</keyword>
<dbReference type="SFLD" id="SFLDG01081">
    <property type="entry name" value="cleavage_of_the_Ca-Cb_bond_in"/>
    <property type="match status" value="1"/>
</dbReference>
<feature type="domain" description="Biotin and thiamin synthesis-associated" evidence="7">
    <location>
        <begin position="285"/>
        <end position="395"/>
    </location>
</feature>
<evidence type="ECO:0000256" key="6">
    <source>
        <dbReference type="ARBA" id="ARBA00023014"/>
    </source>
</evidence>
<evidence type="ECO:0000313" key="8">
    <source>
        <dbReference type="EMBL" id="GAA4878778.1"/>
    </source>
</evidence>
<dbReference type="InterPro" id="IPR058240">
    <property type="entry name" value="rSAM_sf"/>
</dbReference>
<evidence type="ECO:0000259" key="7">
    <source>
        <dbReference type="SMART" id="SM00876"/>
    </source>
</evidence>
<name>A0ABP9EJI4_9GAMM</name>
<dbReference type="InterPro" id="IPR024007">
    <property type="entry name" value="FeFe-hyd_mat_HydG"/>
</dbReference>
<keyword evidence="5" id="KW-0408">Iron</keyword>
<comment type="caution">
    <text evidence="8">The sequence shown here is derived from an EMBL/GenBank/DDBJ whole genome shotgun (WGS) entry which is preliminary data.</text>
</comment>
<dbReference type="InterPro" id="IPR007197">
    <property type="entry name" value="rSAM"/>
</dbReference>
<dbReference type="Pfam" id="PF04055">
    <property type="entry name" value="Radical_SAM"/>
    <property type="match status" value="1"/>
</dbReference>
<dbReference type="Gene3D" id="3.20.20.70">
    <property type="entry name" value="Aldolase class I"/>
    <property type="match status" value="1"/>
</dbReference>
<evidence type="ECO:0000256" key="3">
    <source>
        <dbReference type="ARBA" id="ARBA00022691"/>
    </source>
</evidence>
<dbReference type="Proteomes" id="UP001499988">
    <property type="component" value="Unassembled WGS sequence"/>
</dbReference>
<dbReference type="InterPro" id="IPR013785">
    <property type="entry name" value="Aldolase_TIM"/>
</dbReference>
<keyword evidence="2" id="KW-0004">4Fe-4S</keyword>
<keyword evidence="3" id="KW-0949">S-adenosyl-L-methionine</keyword>
<proteinExistence type="predicted"/>
<evidence type="ECO:0000256" key="2">
    <source>
        <dbReference type="ARBA" id="ARBA00022485"/>
    </source>
</evidence>
<dbReference type="PANTHER" id="PTHR43583">
    <property type="entry name" value="2-IMINOACETATE SYNTHASE"/>
    <property type="match status" value="1"/>
</dbReference>
<accession>A0ABP9EJI4</accession>
<dbReference type="InterPro" id="IPR034428">
    <property type="entry name" value="ThiH/NoCL/HydG-like"/>
</dbReference>
<dbReference type="SUPFAM" id="SSF102114">
    <property type="entry name" value="Radical SAM enzymes"/>
    <property type="match status" value="1"/>
</dbReference>
<organism evidence="8 9">
    <name type="scientific">Ferrimonas pelagia</name>
    <dbReference type="NCBI Taxonomy" id="1177826"/>
    <lineage>
        <taxon>Bacteria</taxon>
        <taxon>Pseudomonadati</taxon>
        <taxon>Pseudomonadota</taxon>
        <taxon>Gammaproteobacteria</taxon>
        <taxon>Alteromonadales</taxon>
        <taxon>Ferrimonadaceae</taxon>
        <taxon>Ferrimonas</taxon>
    </lineage>
</organism>
<evidence type="ECO:0000256" key="5">
    <source>
        <dbReference type="ARBA" id="ARBA00023004"/>
    </source>
</evidence>
<sequence>MTHHHHPMIPLREIDPSQSFIDDAAIWAQLDQITNPSQTQVEAVLEKGRQAQGLSLADTAVLLQNSDPALDEQLFAAAREIKDAIYGNRMVLFAPLYVSNHCANACAYCAFNADNHQLKRKTLKADEIDQEVSVLLSKGHKRLLAVYGEHPRNSAERIVDSIRTMYATRLAAKDGEGHAIRRINVNCAPMDTEDFRTLKTAQIGTYQCFQETYHRDTYEQVHTKGKKKDYLYRLYAMHRAMEAGIDDVGIGALFGLYDHKFELLALLQHAQQLETDYGVGPHTISFPRIEPAQGSDLSEQPPHAIDDHTFKKIVAILRLAVPYTGLILSTRETPEIRRELINMGVSQISAASRTYPGAYAAAETEREDEQQFTLGDHREIDEVIHDLVTNLDSIPSFCTGCYRKGRTGDHFMGLAKQKFIRTFCQPNALITFREYLNEFASERTREAGNALIEKELEAMTPARAKNVRKCLDKTDQGQRDIYL</sequence>
<dbReference type="RefSeq" id="WP_345334150.1">
    <property type="nucleotide sequence ID" value="NZ_BAABJZ010000013.1"/>
</dbReference>
<gene>
    <name evidence="8" type="primary">hydG</name>
    <name evidence="8" type="ORF">GCM10023333_10650</name>
</gene>
<dbReference type="EMBL" id="BAABJZ010000013">
    <property type="protein sequence ID" value="GAA4878778.1"/>
    <property type="molecule type" value="Genomic_DNA"/>
</dbReference>
<comment type="cofactor">
    <cofactor evidence="1">
        <name>[4Fe-4S] cluster</name>
        <dbReference type="ChEBI" id="CHEBI:49883"/>
    </cofactor>
</comment>
<keyword evidence="6" id="KW-0411">Iron-sulfur</keyword>
<evidence type="ECO:0000256" key="1">
    <source>
        <dbReference type="ARBA" id="ARBA00001966"/>
    </source>
</evidence>
<dbReference type="SMART" id="SM00876">
    <property type="entry name" value="BATS"/>
    <property type="match status" value="1"/>
</dbReference>